<dbReference type="PROSITE" id="PS51257">
    <property type="entry name" value="PROKAR_LIPOPROTEIN"/>
    <property type="match status" value="1"/>
</dbReference>
<dbReference type="Proteomes" id="UP000002076">
    <property type="component" value="Chromosome"/>
</dbReference>
<feature type="signal peptide" evidence="1">
    <location>
        <begin position="1"/>
        <end position="21"/>
    </location>
</feature>
<dbReference type="KEGG" id="nmt:NMV_0403"/>
<proteinExistence type="predicted"/>
<evidence type="ECO:0000313" key="3">
    <source>
        <dbReference type="Proteomes" id="UP000002076"/>
    </source>
</evidence>
<dbReference type="EMBL" id="FM999788">
    <property type="protein sequence ID" value="CAX49346.1"/>
    <property type="molecule type" value="Genomic_DNA"/>
</dbReference>
<sequence>MRPYATTIYQLFILFIGSVFTMTSCEPVNEKTDQKAVSAQQAKEQTSFNNPEPMTGFEHTVTFDFQGTKMVIPYGYLARYTQDNATKWLSDTPGQDAYSINLIEISVYYKKTDQGWVLEPYNQQNKAHFIQFLRDGLDSVDDIVIRKDACSLSTTMGERLLTYGVKKMPSAYPEYEAYEDKRHIPENPYFHKLYYIKKGENPAIITHRNNRINQTEEDNYSTGVGSCINGFPVRYYPFIREKQQLTQQELVGYHQQVEQLVQSFVNNPSKK</sequence>
<gene>
    <name evidence="2" type="primary">frpD</name>
    <name evidence="2" type="ordered locus">NMV_0403</name>
</gene>
<keyword evidence="2" id="KW-0449">Lipoprotein</keyword>
<reference evidence="2 3" key="1">
    <citation type="journal article" date="2009" name="Genome Biol.">
        <title>NeMeSys: a biological resource for narrowing the gap between sequence and function in the human pathogen Neisseria meningitidis.</title>
        <authorList>
            <person name="Rusniok C."/>
            <person name="Vallenet D."/>
            <person name="Floquet S."/>
            <person name="Ewles H."/>
            <person name="Mouze-Soulama C."/>
            <person name="Brown D."/>
            <person name="Lajus A."/>
            <person name="Buchrieser C."/>
            <person name="Medigue C."/>
            <person name="Glaser P."/>
            <person name="Pelicic V."/>
        </authorList>
    </citation>
    <scope>NUCLEOTIDE SEQUENCE [LARGE SCALE GENOMIC DNA]</scope>
    <source>
        <strain evidence="2 3">8013</strain>
    </source>
</reference>
<dbReference type="RefSeq" id="WP_014573773.1">
    <property type="nucleotide sequence ID" value="NC_017501.1"/>
</dbReference>
<organism evidence="2 3">
    <name type="scientific">Neisseria meningitidis serogroup C (strain 8013)</name>
    <dbReference type="NCBI Taxonomy" id="604162"/>
    <lineage>
        <taxon>Bacteria</taxon>
        <taxon>Pseudomonadati</taxon>
        <taxon>Pseudomonadota</taxon>
        <taxon>Betaproteobacteria</taxon>
        <taxon>Neisseriales</taxon>
        <taxon>Neisseriaceae</taxon>
        <taxon>Neisseria</taxon>
    </lineage>
</organism>
<dbReference type="InterPro" id="IPR010692">
    <property type="entry name" value="FrpC"/>
</dbReference>
<evidence type="ECO:0000313" key="2">
    <source>
        <dbReference type="EMBL" id="CAX49346.1"/>
    </source>
</evidence>
<feature type="chain" id="PRO_5039891124" evidence="1">
    <location>
        <begin position="22"/>
        <end position="271"/>
    </location>
</feature>
<dbReference type="AlphaFoldDB" id="A0A9K2PRH5"/>
<accession>A0A9K2PRH5</accession>
<name>A0A9K2PRH5_NEIM8</name>
<evidence type="ECO:0000256" key="1">
    <source>
        <dbReference type="SAM" id="SignalP"/>
    </source>
</evidence>
<dbReference type="Pfam" id="PF06901">
    <property type="entry name" value="FrpC"/>
    <property type="match status" value="1"/>
</dbReference>
<protein>
    <submittedName>
        <fullName evidence="2">FrpA/C-binding lipoprotein</fullName>
    </submittedName>
</protein>
<keyword evidence="1" id="KW-0732">Signal</keyword>